<reference evidence="4" key="1">
    <citation type="submission" date="2016-08" db="EMBL/GenBank/DDBJ databases">
        <authorList>
            <person name="Merda D."/>
            <person name="Briand M."/>
            <person name="Taghouti G."/>
            <person name="Carrere S."/>
            <person name="Gouzy J."/>
            <person name="Portier P."/>
            <person name="Jacques M.-A."/>
            <person name="Fischer-Le Saux M."/>
        </authorList>
    </citation>
    <scope>NUCLEOTIDE SEQUENCE [LARGE SCALE GENOMIC DNA]</scope>
    <source>
        <strain evidence="4">CFBP1817</strain>
    </source>
</reference>
<evidence type="ECO:0000256" key="1">
    <source>
        <dbReference type="PROSITE-ProRule" id="PRU00325"/>
    </source>
</evidence>
<evidence type="ECO:0000313" key="3">
    <source>
        <dbReference type="EMBL" id="PPU87793.1"/>
    </source>
</evidence>
<proteinExistence type="predicted"/>
<keyword evidence="1" id="KW-0862">Zinc</keyword>
<dbReference type="Pfam" id="PF04434">
    <property type="entry name" value="SWIM"/>
    <property type="match status" value="1"/>
</dbReference>
<protein>
    <recommendedName>
        <fullName evidence="2">SWIM-type domain-containing protein</fullName>
    </recommendedName>
</protein>
<comment type="caution">
    <text evidence="3">The sequence shown here is derived from an EMBL/GenBank/DDBJ whole genome shotgun (WGS) entry which is preliminary data.</text>
</comment>
<evidence type="ECO:0000313" key="4">
    <source>
        <dbReference type="Proteomes" id="UP000239939"/>
    </source>
</evidence>
<dbReference type="AlphaFoldDB" id="A0A2S7ECA6"/>
<name>A0A2S7ECA6_9XANT</name>
<keyword evidence="4" id="KW-1185">Reference proteome</keyword>
<gene>
    <name evidence="3" type="ORF">XpopCFBP1817_18110</name>
</gene>
<feature type="domain" description="SWIM-type" evidence="2">
    <location>
        <begin position="56"/>
        <end position="93"/>
    </location>
</feature>
<accession>A0A2S7ECA6</accession>
<keyword evidence="1" id="KW-0479">Metal-binding</keyword>
<keyword evidence="1" id="KW-0863">Zinc-finger</keyword>
<dbReference type="GO" id="GO:0008270">
    <property type="term" value="F:zinc ion binding"/>
    <property type="evidence" value="ECO:0007669"/>
    <property type="project" value="UniProtKB-KW"/>
</dbReference>
<dbReference type="OrthoDB" id="7187515at2"/>
<dbReference type="RefSeq" id="WP_128418217.1">
    <property type="nucleotide sequence ID" value="NZ_MDEJ01000166.1"/>
</dbReference>
<dbReference type="Proteomes" id="UP000239939">
    <property type="component" value="Unassembled WGS sequence"/>
</dbReference>
<sequence length="565" mass="63694">MTSPFCATHIDSRFLLDITERRYYERGLAYAEEDRVMLHSLEPLGVSATVNGSEDYSVQLAWRDGALHGSCDCPLGQQQEFCKHQVAVALTWSRQLAGDHTPASGRRKARPTADNPLQAVQRWLAAQSPQALQALVLELAEHDRGLRQRLLSQAQLSSAPPQEWRKAVSALLGRRRFMDYRDSVAYAKHLATLPALLEQARQRNPVAALDLHEYAFKRLVAIYEDCDDSAGHVGDRLRALAHSHPEFARSANVSNLPKRVFDLRMLDQWSLSPKLEVYLALLGNAGIAALEHATLQALHDDASPGRRLSAEALLEETARCGGSVEAMLQWFARQCSSGWDYLEMARRCREHGREREQTNWLERGIRACPDDDRLKATLAATYTRDGMTEEALQLCWEVFTRTLSEKAYLALREAVHATHAAWQPWRERAMAAVTAKHSLKGYAQDLQVRLLLAEGEHSAALQASAAHQADIAMPTWERLLQVAESHDAHFAVHIHKLLIESKVARTNSQGYSDALIWLRSLQRLCDMQTTQREFDEYLVHLRQHYRAKRTFIEMLSKGFGSASGA</sequence>
<dbReference type="PROSITE" id="PS50966">
    <property type="entry name" value="ZF_SWIM"/>
    <property type="match status" value="1"/>
</dbReference>
<dbReference type="InterPro" id="IPR007527">
    <property type="entry name" value="Znf_SWIM"/>
</dbReference>
<dbReference type="EMBL" id="MDEJ01000166">
    <property type="protein sequence ID" value="PPU87793.1"/>
    <property type="molecule type" value="Genomic_DNA"/>
</dbReference>
<organism evidence="3 4">
    <name type="scientific">Xanthomonas populi</name>
    <dbReference type="NCBI Taxonomy" id="53414"/>
    <lineage>
        <taxon>Bacteria</taxon>
        <taxon>Pseudomonadati</taxon>
        <taxon>Pseudomonadota</taxon>
        <taxon>Gammaproteobacteria</taxon>
        <taxon>Lysobacterales</taxon>
        <taxon>Lysobacteraceae</taxon>
        <taxon>Xanthomonas</taxon>
    </lineage>
</organism>
<evidence type="ECO:0000259" key="2">
    <source>
        <dbReference type="PROSITE" id="PS50966"/>
    </source>
</evidence>